<organism evidence="3 4">
    <name type="scientific">Phialemonium thermophilum</name>
    <dbReference type="NCBI Taxonomy" id="223376"/>
    <lineage>
        <taxon>Eukaryota</taxon>
        <taxon>Fungi</taxon>
        <taxon>Dikarya</taxon>
        <taxon>Ascomycota</taxon>
        <taxon>Pezizomycotina</taxon>
        <taxon>Sordariomycetes</taxon>
        <taxon>Sordariomycetidae</taxon>
        <taxon>Cephalothecales</taxon>
        <taxon>Cephalothecaceae</taxon>
        <taxon>Phialemonium</taxon>
    </lineage>
</organism>
<evidence type="ECO:0000259" key="2">
    <source>
        <dbReference type="Pfam" id="PF24803"/>
    </source>
</evidence>
<dbReference type="PANTHER" id="PTHR37019:SF1">
    <property type="entry name" value="EXPERA DOMAIN-CONTAINING PROTEIN"/>
    <property type="match status" value="1"/>
</dbReference>
<proteinExistence type="predicted"/>
<evidence type="ECO:0000313" key="4">
    <source>
        <dbReference type="Proteomes" id="UP001586593"/>
    </source>
</evidence>
<evidence type="ECO:0000256" key="1">
    <source>
        <dbReference type="SAM" id="Phobius"/>
    </source>
</evidence>
<evidence type="ECO:0000313" key="3">
    <source>
        <dbReference type="EMBL" id="KAL1848936.1"/>
    </source>
</evidence>
<gene>
    <name evidence="3" type="ORF">VTK73DRAFT_9981</name>
</gene>
<dbReference type="Pfam" id="PF24803">
    <property type="entry name" value="DUF7704"/>
    <property type="match status" value="1"/>
</dbReference>
<protein>
    <recommendedName>
        <fullName evidence="2">DUF7704 domain-containing protein</fullName>
    </recommendedName>
</protein>
<feature type="domain" description="DUF7704" evidence="2">
    <location>
        <begin position="15"/>
        <end position="152"/>
    </location>
</feature>
<sequence length="169" mass="18495">MAASAAPATVSAEASVPFVYRLVLTTIEPLFATSGALMAFRSPAAYLSTMTRGATFFLPDTAFVYTELGGAWLLFAFLEAVVLRAFDDLRLWRLLCAGMLLSDAAYCHSAAQAVGGWAQWVVLSRWTAEDWLVFWSTAPMVLVRVLIVLGVGVRVPRQDATRGRERKSE</sequence>
<keyword evidence="1" id="KW-1133">Transmembrane helix</keyword>
<dbReference type="PANTHER" id="PTHR37019">
    <property type="entry name" value="CHROMOSOME 1, WHOLE GENOME SHOTGUN SEQUENCE"/>
    <property type="match status" value="1"/>
</dbReference>
<dbReference type="EMBL" id="JAZHXJ010000896">
    <property type="protein sequence ID" value="KAL1848936.1"/>
    <property type="molecule type" value="Genomic_DNA"/>
</dbReference>
<feature type="transmembrane region" description="Helical" evidence="1">
    <location>
        <begin position="132"/>
        <end position="155"/>
    </location>
</feature>
<dbReference type="Proteomes" id="UP001586593">
    <property type="component" value="Unassembled WGS sequence"/>
</dbReference>
<reference evidence="3 4" key="1">
    <citation type="journal article" date="2024" name="Commun. Biol.">
        <title>Comparative genomic analysis of thermophilic fungi reveals convergent evolutionary adaptations and gene losses.</title>
        <authorList>
            <person name="Steindorff A.S."/>
            <person name="Aguilar-Pontes M.V."/>
            <person name="Robinson A.J."/>
            <person name="Andreopoulos B."/>
            <person name="LaButti K."/>
            <person name="Kuo A."/>
            <person name="Mondo S."/>
            <person name="Riley R."/>
            <person name="Otillar R."/>
            <person name="Haridas S."/>
            <person name="Lipzen A."/>
            <person name="Grimwood J."/>
            <person name="Schmutz J."/>
            <person name="Clum A."/>
            <person name="Reid I.D."/>
            <person name="Moisan M.C."/>
            <person name="Butler G."/>
            <person name="Nguyen T.T.M."/>
            <person name="Dewar K."/>
            <person name="Conant G."/>
            <person name="Drula E."/>
            <person name="Henrissat B."/>
            <person name="Hansel C."/>
            <person name="Singer S."/>
            <person name="Hutchinson M.I."/>
            <person name="de Vries R.P."/>
            <person name="Natvig D.O."/>
            <person name="Powell A.J."/>
            <person name="Tsang A."/>
            <person name="Grigoriev I.V."/>
        </authorList>
    </citation>
    <scope>NUCLEOTIDE SEQUENCE [LARGE SCALE GENOMIC DNA]</scope>
    <source>
        <strain evidence="3 4">ATCC 24622</strain>
    </source>
</reference>
<accession>A0ABR3VZ80</accession>
<feature type="transmembrane region" description="Helical" evidence="1">
    <location>
        <begin position="62"/>
        <end position="82"/>
    </location>
</feature>
<dbReference type="InterPro" id="IPR056121">
    <property type="entry name" value="DUF7704"/>
</dbReference>
<keyword evidence="4" id="KW-1185">Reference proteome</keyword>
<comment type="caution">
    <text evidence="3">The sequence shown here is derived from an EMBL/GenBank/DDBJ whole genome shotgun (WGS) entry which is preliminary data.</text>
</comment>
<name>A0ABR3VZ80_9PEZI</name>
<keyword evidence="1" id="KW-0472">Membrane</keyword>
<keyword evidence="1" id="KW-0812">Transmembrane</keyword>